<proteinExistence type="predicted"/>
<dbReference type="EMBL" id="GBXM01036213">
    <property type="protein sequence ID" value="JAH72364.1"/>
    <property type="molecule type" value="Transcribed_RNA"/>
</dbReference>
<dbReference type="EMBL" id="GBXM01025349">
    <property type="protein sequence ID" value="JAH83228.1"/>
    <property type="molecule type" value="Transcribed_RNA"/>
</dbReference>
<reference evidence="1" key="2">
    <citation type="journal article" date="2015" name="Fish Shellfish Immunol.">
        <title>Early steps in the European eel (Anguilla anguilla)-Vibrio vulnificus interaction in the gills: Role of the RtxA13 toxin.</title>
        <authorList>
            <person name="Callol A."/>
            <person name="Pajuelo D."/>
            <person name="Ebbesson L."/>
            <person name="Teles M."/>
            <person name="MacKenzie S."/>
            <person name="Amaro C."/>
        </authorList>
    </citation>
    <scope>NUCLEOTIDE SEQUENCE</scope>
</reference>
<accession>A0A0E9W195</accession>
<evidence type="ECO:0000313" key="1">
    <source>
        <dbReference type="EMBL" id="JAH83228.1"/>
    </source>
</evidence>
<reference evidence="1" key="1">
    <citation type="submission" date="2014-11" db="EMBL/GenBank/DDBJ databases">
        <authorList>
            <person name="Amaro Gonzalez C."/>
        </authorList>
    </citation>
    <scope>NUCLEOTIDE SEQUENCE</scope>
</reference>
<protein>
    <submittedName>
        <fullName evidence="1">Uncharacterized protein</fullName>
    </submittedName>
</protein>
<organism evidence="1">
    <name type="scientific">Anguilla anguilla</name>
    <name type="common">European freshwater eel</name>
    <name type="synonym">Muraena anguilla</name>
    <dbReference type="NCBI Taxonomy" id="7936"/>
    <lineage>
        <taxon>Eukaryota</taxon>
        <taxon>Metazoa</taxon>
        <taxon>Chordata</taxon>
        <taxon>Craniata</taxon>
        <taxon>Vertebrata</taxon>
        <taxon>Euteleostomi</taxon>
        <taxon>Actinopterygii</taxon>
        <taxon>Neopterygii</taxon>
        <taxon>Teleostei</taxon>
        <taxon>Anguilliformes</taxon>
        <taxon>Anguillidae</taxon>
        <taxon>Anguilla</taxon>
    </lineage>
</organism>
<sequence>MIICLFYQQDFTKKAYK</sequence>
<dbReference type="EMBL" id="GBXM01040100">
    <property type="protein sequence ID" value="JAH68477.1"/>
    <property type="molecule type" value="Transcribed_RNA"/>
</dbReference>
<name>A0A0E9W195_ANGAN</name>
<dbReference type="AlphaFoldDB" id="A0A0E9W195"/>